<dbReference type="Ensembl" id="ENSNFUT00015005827.1">
    <property type="protein sequence ID" value="ENSNFUP00015005526.1"/>
    <property type="gene ID" value="ENSNFUG00015002773.1"/>
</dbReference>
<dbReference type="GeneTree" id="ENSGT00990000213948"/>
<evidence type="ECO:0000256" key="1">
    <source>
        <dbReference type="SAM" id="Phobius"/>
    </source>
</evidence>
<reference evidence="2" key="3">
    <citation type="submission" date="2025-09" db="UniProtKB">
        <authorList>
            <consortium name="Ensembl"/>
        </authorList>
    </citation>
    <scope>IDENTIFICATION</scope>
</reference>
<evidence type="ECO:0008006" key="4">
    <source>
        <dbReference type="Google" id="ProtNLM"/>
    </source>
</evidence>
<feature type="transmembrane region" description="Helical" evidence="1">
    <location>
        <begin position="25"/>
        <end position="50"/>
    </location>
</feature>
<evidence type="ECO:0000313" key="2">
    <source>
        <dbReference type="Ensembl" id="ENSNFUP00015005526.1"/>
    </source>
</evidence>
<dbReference type="AlphaFoldDB" id="A0A8C6KGY3"/>
<keyword evidence="1" id="KW-0472">Membrane</keyword>
<reference evidence="2" key="2">
    <citation type="submission" date="2025-08" db="UniProtKB">
        <authorList>
            <consortium name="Ensembl"/>
        </authorList>
    </citation>
    <scope>IDENTIFICATION</scope>
</reference>
<reference evidence="2" key="1">
    <citation type="submission" date="2014-08" db="EMBL/GenBank/DDBJ databases">
        <authorList>
            <person name="Senf B."/>
            <person name="Petzold A."/>
            <person name="Downie B.R."/>
            <person name="Koch P."/>
            <person name="Platzer M."/>
        </authorList>
    </citation>
    <scope>NUCLEOTIDE SEQUENCE [LARGE SCALE GENOMIC DNA]</scope>
    <source>
        <strain evidence="2">GRZ</strain>
    </source>
</reference>
<keyword evidence="1" id="KW-0812">Transmembrane</keyword>
<organism evidence="2 3">
    <name type="scientific">Nothobranchius furzeri</name>
    <name type="common">Turquoise killifish</name>
    <dbReference type="NCBI Taxonomy" id="105023"/>
    <lineage>
        <taxon>Eukaryota</taxon>
        <taxon>Metazoa</taxon>
        <taxon>Chordata</taxon>
        <taxon>Craniata</taxon>
        <taxon>Vertebrata</taxon>
        <taxon>Euteleostomi</taxon>
        <taxon>Actinopterygii</taxon>
        <taxon>Neopterygii</taxon>
        <taxon>Teleostei</taxon>
        <taxon>Neoteleostei</taxon>
        <taxon>Acanthomorphata</taxon>
        <taxon>Ovalentaria</taxon>
        <taxon>Atherinomorphae</taxon>
        <taxon>Cyprinodontiformes</taxon>
        <taxon>Nothobranchiidae</taxon>
        <taxon>Nothobranchius</taxon>
    </lineage>
</organism>
<accession>A0A8C6KGY3</accession>
<sequence length="97" mass="11025">MLSEMNNSKVTEFILTGFPGLQPEYYGLVSTVLFLVYFVALLANITVFYLFGTNRCLHKQMYFIILNLIMIWGFCSWSGQGSAAGCAPRMTRLFHLP</sequence>
<evidence type="ECO:0000313" key="3">
    <source>
        <dbReference type="Proteomes" id="UP000694548"/>
    </source>
</evidence>
<keyword evidence="3" id="KW-1185">Reference proteome</keyword>
<keyword evidence="1" id="KW-1133">Transmembrane helix</keyword>
<protein>
    <recommendedName>
        <fullName evidence="4">G-protein coupled receptors family 1 profile domain-containing protein</fullName>
    </recommendedName>
</protein>
<dbReference type="SUPFAM" id="SSF81321">
    <property type="entry name" value="Family A G protein-coupled receptor-like"/>
    <property type="match status" value="1"/>
</dbReference>
<dbReference type="Gene3D" id="1.20.1070.10">
    <property type="entry name" value="Rhodopsin 7-helix transmembrane proteins"/>
    <property type="match status" value="1"/>
</dbReference>
<feature type="transmembrane region" description="Helical" evidence="1">
    <location>
        <begin position="62"/>
        <end position="79"/>
    </location>
</feature>
<name>A0A8C6KGY3_NOTFU</name>
<proteinExistence type="predicted"/>
<dbReference type="Proteomes" id="UP000694548">
    <property type="component" value="Chromosome sgr06"/>
</dbReference>